<dbReference type="Pfam" id="PF00106">
    <property type="entry name" value="adh_short"/>
    <property type="match status" value="1"/>
</dbReference>
<keyword evidence="6" id="KW-1185">Reference proteome</keyword>
<organism evidence="5 6">
    <name type="scientific">Nonomuraea pusilla</name>
    <dbReference type="NCBI Taxonomy" id="46177"/>
    <lineage>
        <taxon>Bacteria</taxon>
        <taxon>Bacillati</taxon>
        <taxon>Actinomycetota</taxon>
        <taxon>Actinomycetes</taxon>
        <taxon>Streptosporangiales</taxon>
        <taxon>Streptosporangiaceae</taxon>
        <taxon>Nonomuraea</taxon>
    </lineage>
</organism>
<evidence type="ECO:0000256" key="1">
    <source>
        <dbReference type="ARBA" id="ARBA00006484"/>
    </source>
</evidence>
<name>A0A1H7ZJP0_9ACTN</name>
<dbReference type="InterPro" id="IPR020904">
    <property type="entry name" value="Sc_DH/Rdtase_CS"/>
</dbReference>
<evidence type="ECO:0000256" key="3">
    <source>
        <dbReference type="ARBA" id="ARBA00023002"/>
    </source>
</evidence>
<accession>A0A1H7ZJP0</accession>
<dbReference type="InterPro" id="IPR002347">
    <property type="entry name" value="SDR_fam"/>
</dbReference>
<evidence type="ECO:0000256" key="4">
    <source>
        <dbReference type="RuleBase" id="RU000363"/>
    </source>
</evidence>
<keyword evidence="3" id="KW-0560">Oxidoreductase</keyword>
<dbReference type="PROSITE" id="PS00061">
    <property type="entry name" value="ADH_SHORT"/>
    <property type="match status" value="1"/>
</dbReference>
<dbReference type="SUPFAM" id="SSF51735">
    <property type="entry name" value="NAD(P)-binding Rossmann-fold domains"/>
    <property type="match status" value="1"/>
</dbReference>
<dbReference type="PRINTS" id="PR00080">
    <property type="entry name" value="SDRFAMILY"/>
</dbReference>
<dbReference type="PRINTS" id="PR00081">
    <property type="entry name" value="GDHRDH"/>
</dbReference>
<dbReference type="EMBL" id="FOBF01000015">
    <property type="protein sequence ID" value="SEM58620.1"/>
    <property type="molecule type" value="Genomic_DNA"/>
</dbReference>
<proteinExistence type="inferred from homology"/>
<dbReference type="Proteomes" id="UP000198953">
    <property type="component" value="Unassembled WGS sequence"/>
</dbReference>
<evidence type="ECO:0000313" key="6">
    <source>
        <dbReference type="Proteomes" id="UP000198953"/>
    </source>
</evidence>
<keyword evidence="2" id="KW-0521">NADP</keyword>
<dbReference type="PANTHER" id="PTHR43490">
    <property type="entry name" value="(+)-NEOMENTHOL DEHYDROGENASE"/>
    <property type="match status" value="1"/>
</dbReference>
<dbReference type="STRING" id="46177.SAMN05660976_05499"/>
<evidence type="ECO:0000313" key="5">
    <source>
        <dbReference type="EMBL" id="SEM58620.1"/>
    </source>
</evidence>
<protein>
    <submittedName>
        <fullName evidence="5">NAD(P)-dependent dehydrogenase, short-chain alcohol dehydrogenase family</fullName>
    </submittedName>
</protein>
<dbReference type="GO" id="GO:0016491">
    <property type="term" value="F:oxidoreductase activity"/>
    <property type="evidence" value="ECO:0007669"/>
    <property type="project" value="UniProtKB-KW"/>
</dbReference>
<dbReference type="InterPro" id="IPR036291">
    <property type="entry name" value="NAD(P)-bd_dom_sf"/>
</dbReference>
<dbReference type="RefSeq" id="WP_091103593.1">
    <property type="nucleotide sequence ID" value="NZ_FOBF01000015.1"/>
</dbReference>
<dbReference type="AlphaFoldDB" id="A0A1H7ZJP0"/>
<evidence type="ECO:0000256" key="2">
    <source>
        <dbReference type="ARBA" id="ARBA00022857"/>
    </source>
</evidence>
<gene>
    <name evidence="5" type="ORF">SAMN05660976_05499</name>
</gene>
<sequence>MKIALVTGAGRGVGREIARQLADLGMAVFAGVRDEGHAPEGTTPLLLDVTDGAAVANAAKTVDAAHGRLDVLVNNAAICGDHGVSPADVTADHMRATYEVGVFGLVAVTHAMIPLLRASDDARVVNLTTRLGSVALTSARDGINADWRMLAYNSAKSAVNALTVLYANELREAGIVVNAVDPGHCATDMTGHTGDRSAAEGAAVAVRMATAQAGGPTGTFTCEDGPLPW</sequence>
<dbReference type="OrthoDB" id="9781117at2"/>
<comment type="similarity">
    <text evidence="1 4">Belongs to the short-chain dehydrogenases/reductases (SDR) family.</text>
</comment>
<reference evidence="5 6" key="1">
    <citation type="submission" date="2016-10" db="EMBL/GenBank/DDBJ databases">
        <authorList>
            <person name="de Groot N.N."/>
        </authorList>
    </citation>
    <scope>NUCLEOTIDE SEQUENCE [LARGE SCALE GENOMIC DNA]</scope>
    <source>
        <strain evidence="5 6">DSM 43357</strain>
    </source>
</reference>
<dbReference type="Gene3D" id="3.40.50.720">
    <property type="entry name" value="NAD(P)-binding Rossmann-like Domain"/>
    <property type="match status" value="1"/>
</dbReference>
<dbReference type="PANTHER" id="PTHR43490:SF99">
    <property type="entry name" value="SHORT-CHAIN DEHYDROGENASE_REDUCTASE"/>
    <property type="match status" value="1"/>
</dbReference>